<dbReference type="Proteomes" id="UP001549111">
    <property type="component" value="Unassembled WGS sequence"/>
</dbReference>
<feature type="chain" id="PRO_5047497760" evidence="1">
    <location>
        <begin position="23"/>
        <end position="37"/>
    </location>
</feature>
<evidence type="ECO:0000313" key="3">
    <source>
        <dbReference type="Proteomes" id="UP001549111"/>
    </source>
</evidence>
<sequence>MKPRWTDWLAAAALALALSAGAAVSPPDDAPVLARAR</sequence>
<accession>A0ABV2IJ14</accession>
<keyword evidence="3" id="KW-1185">Reference proteome</keyword>
<proteinExistence type="predicted"/>
<comment type="caution">
    <text evidence="2">The sequence shown here is derived from an EMBL/GenBank/DDBJ whole genome shotgun (WGS) entry which is preliminary data.</text>
</comment>
<organism evidence="2 3">
    <name type="scientific">Sphaerotilus sulfidivorans</name>
    <dbReference type="NCBI Taxonomy" id="639200"/>
    <lineage>
        <taxon>Bacteria</taxon>
        <taxon>Pseudomonadati</taxon>
        <taxon>Pseudomonadota</taxon>
        <taxon>Betaproteobacteria</taxon>
        <taxon>Burkholderiales</taxon>
        <taxon>Sphaerotilaceae</taxon>
        <taxon>Sphaerotilus</taxon>
    </lineage>
</organism>
<feature type="signal peptide" evidence="1">
    <location>
        <begin position="1"/>
        <end position="22"/>
    </location>
</feature>
<reference evidence="2 3" key="1">
    <citation type="submission" date="2024-06" db="EMBL/GenBank/DDBJ databases">
        <title>Genomic Encyclopedia of Type Strains, Phase IV (KMG-IV): sequencing the most valuable type-strain genomes for metagenomic binning, comparative biology and taxonomic classification.</title>
        <authorList>
            <person name="Goeker M."/>
        </authorList>
    </citation>
    <scope>NUCLEOTIDE SEQUENCE [LARGE SCALE GENOMIC DNA]</scope>
    <source>
        <strain evidence="2 3">D-501</strain>
    </source>
</reference>
<evidence type="ECO:0000313" key="2">
    <source>
        <dbReference type="EMBL" id="MET3602918.1"/>
    </source>
</evidence>
<protein>
    <submittedName>
        <fullName evidence="2">Uncharacterized protein</fullName>
    </submittedName>
</protein>
<keyword evidence="1" id="KW-0732">Signal</keyword>
<evidence type="ECO:0000256" key="1">
    <source>
        <dbReference type="SAM" id="SignalP"/>
    </source>
</evidence>
<name>A0ABV2IJ14_9BURK</name>
<gene>
    <name evidence="2" type="ORF">ABIC99_000702</name>
</gene>
<dbReference type="EMBL" id="JBEPLS010000002">
    <property type="protein sequence ID" value="MET3602918.1"/>
    <property type="molecule type" value="Genomic_DNA"/>
</dbReference>